<evidence type="ECO:0000313" key="1">
    <source>
        <dbReference type="EMBL" id="KAK5611890.1"/>
    </source>
</evidence>
<comment type="caution">
    <text evidence="1">The sequence shown here is derived from an EMBL/GenBank/DDBJ whole genome shotgun (WGS) entry which is preliminary data.</text>
</comment>
<dbReference type="AlphaFoldDB" id="A0AAV9RSQ0"/>
<organism evidence="1 2">
    <name type="scientific">Crenichthys baileyi</name>
    <name type="common">White River springfish</name>
    <dbReference type="NCBI Taxonomy" id="28760"/>
    <lineage>
        <taxon>Eukaryota</taxon>
        <taxon>Metazoa</taxon>
        <taxon>Chordata</taxon>
        <taxon>Craniata</taxon>
        <taxon>Vertebrata</taxon>
        <taxon>Euteleostomi</taxon>
        <taxon>Actinopterygii</taxon>
        <taxon>Neopterygii</taxon>
        <taxon>Teleostei</taxon>
        <taxon>Neoteleostei</taxon>
        <taxon>Acanthomorphata</taxon>
        <taxon>Ovalentaria</taxon>
        <taxon>Atherinomorphae</taxon>
        <taxon>Cyprinodontiformes</taxon>
        <taxon>Goodeidae</taxon>
        <taxon>Crenichthys</taxon>
    </lineage>
</organism>
<dbReference type="EMBL" id="JAHHUM010001457">
    <property type="protein sequence ID" value="KAK5611890.1"/>
    <property type="molecule type" value="Genomic_DNA"/>
</dbReference>
<gene>
    <name evidence="1" type="ORF">CRENBAI_007106</name>
</gene>
<accession>A0AAV9RSQ0</accession>
<proteinExistence type="predicted"/>
<dbReference type="Proteomes" id="UP001311232">
    <property type="component" value="Unassembled WGS sequence"/>
</dbReference>
<reference evidence="1 2" key="1">
    <citation type="submission" date="2021-06" db="EMBL/GenBank/DDBJ databases">
        <authorList>
            <person name="Palmer J.M."/>
        </authorList>
    </citation>
    <scope>NUCLEOTIDE SEQUENCE [LARGE SCALE GENOMIC DNA]</scope>
    <source>
        <strain evidence="1 2">MEX-2019</strain>
        <tissue evidence="1">Muscle</tissue>
    </source>
</reference>
<sequence length="172" mass="19026">MEEALKHLPDDPEVLPSPQLLKEMDHEAPQSMDAKRAVPYSVTAPAFSARSPCCSKVFQVFEEEPPLALEFRDDVSKDKLPLTRALRFKDESSCVSEIRTPKLCPETKTPKLIDCIVNLQSSCLYFAADHKPLSSGRGSVMKCCHAKPLCHAKPVMPVCHACPCLMPVTTSM</sequence>
<name>A0AAV9RSQ0_9TELE</name>
<protein>
    <submittedName>
        <fullName evidence="1">Uncharacterized protein</fullName>
    </submittedName>
</protein>
<evidence type="ECO:0000313" key="2">
    <source>
        <dbReference type="Proteomes" id="UP001311232"/>
    </source>
</evidence>
<keyword evidence="2" id="KW-1185">Reference proteome</keyword>